<reference evidence="3" key="2">
    <citation type="submission" date="2023-01" db="EMBL/GenBank/DDBJ databases">
        <title>Draft genome sequence of Agaribacter marinus strain NBRC 110023.</title>
        <authorList>
            <person name="Sun Q."/>
            <person name="Mori K."/>
        </authorList>
    </citation>
    <scope>NUCLEOTIDE SEQUENCE</scope>
    <source>
        <strain evidence="3">NBRC 110023</strain>
    </source>
</reference>
<keyword evidence="2" id="KW-1133">Transmembrane helix</keyword>
<keyword evidence="2" id="KW-0812">Transmembrane</keyword>
<organism evidence="3 4">
    <name type="scientific">Agaribacter marinus</name>
    <dbReference type="NCBI Taxonomy" id="1431249"/>
    <lineage>
        <taxon>Bacteria</taxon>
        <taxon>Pseudomonadati</taxon>
        <taxon>Pseudomonadota</taxon>
        <taxon>Gammaproteobacteria</taxon>
        <taxon>Alteromonadales</taxon>
        <taxon>Alteromonadaceae</taxon>
        <taxon>Agaribacter</taxon>
    </lineage>
</organism>
<dbReference type="Proteomes" id="UP001156601">
    <property type="component" value="Unassembled WGS sequence"/>
</dbReference>
<reference evidence="3" key="1">
    <citation type="journal article" date="2014" name="Int. J. Syst. Evol. Microbiol.">
        <title>Complete genome sequence of Corynebacterium casei LMG S-19264T (=DSM 44701T), isolated from a smear-ripened cheese.</title>
        <authorList>
            <consortium name="US DOE Joint Genome Institute (JGI-PGF)"/>
            <person name="Walter F."/>
            <person name="Albersmeier A."/>
            <person name="Kalinowski J."/>
            <person name="Ruckert C."/>
        </authorList>
    </citation>
    <scope>NUCLEOTIDE SEQUENCE</scope>
    <source>
        <strain evidence="3">NBRC 110023</strain>
    </source>
</reference>
<proteinExistence type="predicted"/>
<name>A0AA37T5B6_9ALTE</name>
<feature type="transmembrane region" description="Helical" evidence="2">
    <location>
        <begin position="50"/>
        <end position="68"/>
    </location>
</feature>
<dbReference type="EMBL" id="BSOT01000006">
    <property type="protein sequence ID" value="GLR71785.1"/>
    <property type="molecule type" value="Genomic_DNA"/>
</dbReference>
<keyword evidence="2" id="KW-0472">Membrane</keyword>
<gene>
    <name evidence="3" type="ORF">GCM10007852_26930</name>
</gene>
<evidence type="ECO:0000256" key="2">
    <source>
        <dbReference type="SAM" id="Phobius"/>
    </source>
</evidence>
<feature type="region of interest" description="Disordered" evidence="1">
    <location>
        <begin position="1"/>
        <end position="21"/>
    </location>
</feature>
<evidence type="ECO:0000256" key="1">
    <source>
        <dbReference type="SAM" id="MobiDB-lite"/>
    </source>
</evidence>
<evidence type="ECO:0000313" key="3">
    <source>
        <dbReference type="EMBL" id="GLR71785.1"/>
    </source>
</evidence>
<comment type="caution">
    <text evidence="3">The sequence shown here is derived from an EMBL/GenBank/DDBJ whole genome shotgun (WGS) entry which is preliminary data.</text>
</comment>
<dbReference type="AlphaFoldDB" id="A0AA37T5B6"/>
<keyword evidence="4" id="KW-1185">Reference proteome</keyword>
<protein>
    <submittedName>
        <fullName evidence="3">Uncharacterized protein</fullName>
    </submittedName>
</protein>
<accession>A0AA37T5B6</accession>
<sequence>MNNSEKDMTQQLEALPREKTPSRDLWPGIEYAISQRQAAEKTSWRRQTGIAASFLVALLVGYMGYQGLGSQGILQNNQAIAEQMSVQFMQQRDALLISLDGQNATTQNWQQQLDELDAAAKAIKTALKEDPNNQALLAMLKNVYEQQLKLIERVHAPSWQQI</sequence>
<dbReference type="RefSeq" id="WP_284218121.1">
    <property type="nucleotide sequence ID" value="NZ_BSOT01000006.1"/>
</dbReference>
<evidence type="ECO:0000313" key="4">
    <source>
        <dbReference type="Proteomes" id="UP001156601"/>
    </source>
</evidence>